<dbReference type="RefSeq" id="WP_162670088.1">
    <property type="nucleotide sequence ID" value="NZ_LR593886.1"/>
</dbReference>
<dbReference type="SUPFAM" id="SSF53448">
    <property type="entry name" value="Nucleotide-diphospho-sugar transferases"/>
    <property type="match status" value="1"/>
</dbReference>
<gene>
    <name evidence="2" type="ORF">SOIL9_20090</name>
</gene>
<dbReference type="EMBL" id="LR593886">
    <property type="protein sequence ID" value="VTR95705.1"/>
    <property type="molecule type" value="Genomic_DNA"/>
</dbReference>
<proteinExistence type="predicted"/>
<name>A0A6P2D5I5_9BACT</name>
<dbReference type="KEGG" id="gms:SOIL9_20090"/>
<dbReference type="Pfam" id="PF00535">
    <property type="entry name" value="Glycos_transf_2"/>
    <property type="match status" value="1"/>
</dbReference>
<organism evidence="2 3">
    <name type="scientific">Gemmata massiliana</name>
    <dbReference type="NCBI Taxonomy" id="1210884"/>
    <lineage>
        <taxon>Bacteria</taxon>
        <taxon>Pseudomonadati</taxon>
        <taxon>Planctomycetota</taxon>
        <taxon>Planctomycetia</taxon>
        <taxon>Gemmatales</taxon>
        <taxon>Gemmataceae</taxon>
        <taxon>Gemmata</taxon>
    </lineage>
</organism>
<feature type="domain" description="Glycosyltransferase 2-like" evidence="1">
    <location>
        <begin position="5"/>
        <end position="159"/>
    </location>
</feature>
<dbReference type="GO" id="GO:0016758">
    <property type="term" value="F:hexosyltransferase activity"/>
    <property type="evidence" value="ECO:0007669"/>
    <property type="project" value="UniProtKB-ARBA"/>
</dbReference>
<protein>
    <recommendedName>
        <fullName evidence="1">Glycosyltransferase 2-like domain-containing protein</fullName>
    </recommendedName>
</protein>
<keyword evidence="3" id="KW-1185">Reference proteome</keyword>
<keyword evidence="2" id="KW-0808">Transferase</keyword>
<dbReference type="AlphaFoldDB" id="A0A6P2D5I5"/>
<dbReference type="PANTHER" id="PTHR22916">
    <property type="entry name" value="GLYCOSYLTRANSFERASE"/>
    <property type="match status" value="1"/>
</dbReference>
<accession>A0A6P2D5I5</accession>
<dbReference type="InterPro" id="IPR029044">
    <property type="entry name" value="Nucleotide-diphossugar_trans"/>
</dbReference>
<evidence type="ECO:0000259" key="1">
    <source>
        <dbReference type="Pfam" id="PF00535"/>
    </source>
</evidence>
<dbReference type="CDD" id="cd00761">
    <property type="entry name" value="Glyco_tranf_GTA_type"/>
    <property type="match status" value="1"/>
</dbReference>
<dbReference type="Gene3D" id="3.90.550.10">
    <property type="entry name" value="Spore Coat Polysaccharide Biosynthesis Protein SpsA, Chain A"/>
    <property type="match status" value="1"/>
</dbReference>
<dbReference type="InterPro" id="IPR001173">
    <property type="entry name" value="Glyco_trans_2-like"/>
</dbReference>
<sequence length="303" mass="33863">MMKVSVVIPTYNYSCFIREAVESALNQTCPPYEVIVIDDGSTDNTAEILKHYIDTGRIRYHYQMNSGLCAARNVGLSLATGSAFALLDSDDSWHPQKLECQIAYLETNPACELVGTEAFSQERGMWATIGSLTVNALPLETHLLRTRFCPSSALFRRSLWEQVGGFDQAAGGTADRDYWIRCAAVSVVARIELPLTFYRIHNGSMTATKVDAMIASERAVLDKSFISLSTIRGRMLLKRRAYAMAHLSAAYTLWRDAKRPRAASGQFFRSLLSWPLPLSRSDTNIPFYRLRFGARLLIAALRG</sequence>
<reference evidence="2 3" key="1">
    <citation type="submission" date="2019-05" db="EMBL/GenBank/DDBJ databases">
        <authorList>
            <consortium name="Science for Life Laboratories"/>
        </authorList>
    </citation>
    <scope>NUCLEOTIDE SEQUENCE [LARGE SCALE GENOMIC DNA]</scope>
    <source>
        <strain evidence="2">Soil9</strain>
    </source>
</reference>
<evidence type="ECO:0000313" key="3">
    <source>
        <dbReference type="Proteomes" id="UP000464178"/>
    </source>
</evidence>
<dbReference type="Proteomes" id="UP000464178">
    <property type="component" value="Chromosome"/>
</dbReference>
<dbReference type="PANTHER" id="PTHR22916:SF3">
    <property type="entry name" value="UDP-GLCNAC:BETAGAL BETA-1,3-N-ACETYLGLUCOSAMINYLTRANSFERASE-LIKE PROTEIN 1"/>
    <property type="match status" value="1"/>
</dbReference>
<evidence type="ECO:0000313" key="2">
    <source>
        <dbReference type="EMBL" id="VTR95705.1"/>
    </source>
</evidence>